<dbReference type="AlphaFoldDB" id="A0A8J2X4J5"/>
<accession>A0A8J2X4J5</accession>
<dbReference type="EMBL" id="CAKKNE010000006">
    <property type="protein sequence ID" value="CAH0379013.1"/>
    <property type="molecule type" value="Genomic_DNA"/>
</dbReference>
<organism evidence="2 3">
    <name type="scientific">Pelagomonas calceolata</name>
    <dbReference type="NCBI Taxonomy" id="35677"/>
    <lineage>
        <taxon>Eukaryota</taxon>
        <taxon>Sar</taxon>
        <taxon>Stramenopiles</taxon>
        <taxon>Ochrophyta</taxon>
        <taxon>Pelagophyceae</taxon>
        <taxon>Pelagomonadales</taxon>
        <taxon>Pelagomonadaceae</taxon>
        <taxon>Pelagomonas</taxon>
    </lineage>
</organism>
<keyword evidence="3" id="KW-1185">Reference proteome</keyword>
<evidence type="ECO:0000313" key="3">
    <source>
        <dbReference type="Proteomes" id="UP000789595"/>
    </source>
</evidence>
<proteinExistence type="predicted"/>
<evidence type="ECO:0000256" key="1">
    <source>
        <dbReference type="SAM" id="MobiDB-lite"/>
    </source>
</evidence>
<evidence type="ECO:0000313" key="2">
    <source>
        <dbReference type="EMBL" id="CAH0379013.1"/>
    </source>
</evidence>
<name>A0A8J2X4J5_9STRA</name>
<dbReference type="Proteomes" id="UP000789595">
    <property type="component" value="Unassembled WGS sequence"/>
</dbReference>
<feature type="region of interest" description="Disordered" evidence="1">
    <location>
        <begin position="1"/>
        <end position="55"/>
    </location>
</feature>
<reference evidence="2" key="1">
    <citation type="submission" date="2021-11" db="EMBL/GenBank/DDBJ databases">
        <authorList>
            <consortium name="Genoscope - CEA"/>
            <person name="William W."/>
        </authorList>
    </citation>
    <scope>NUCLEOTIDE SEQUENCE</scope>
</reference>
<feature type="compositionally biased region" description="Polar residues" evidence="1">
    <location>
        <begin position="1"/>
        <end position="10"/>
    </location>
</feature>
<protein>
    <submittedName>
        <fullName evidence="2">Uncharacterized protein</fullName>
    </submittedName>
</protein>
<sequence>MVGQASSATAATHRWDSRASVKGQASVARSAKQTKSPAWRGAATGRDPNAVNGPPHAVARATHRFLDVYDTCLRDVDECLGVPRDEWAPPLGYDVGETTFRGAPRLWPSEANHPAGYAKGADAPSALTGASFRRETTVSSLMSVTTLRGSRRAEARASKRGARMATVAGEIRRVQAARHVDWVKGEPPKPRGLARATYDRGRLLGVAAAPHSTYRRVMRATGSGAPSKTSRPKRCGSYTVLTNPDAKRPPEDAVADAVVTHVARDRRRYALRLSGAAACSQQLRSSRSPGASAIFDLHTLWRASASENPDPSVIARTQFVTAFRARLSGGPRRAADALYSSLDPRLADRCRVGAATAALLFAHPVWPVDGRDADYSQEERDVLSAVRAAAECYDYDGRGLSSDEISELLDTPCVDREASDRLAALVGSHEPGHPRHWLDKPSKVHPIPDVWGLDGRVAPDVFVDGLKERPELLAELVACSAQYKAAVNALAVMPRAKLEKYL</sequence>
<gene>
    <name evidence="2" type="ORF">PECAL_6P06160</name>
</gene>
<comment type="caution">
    <text evidence="2">The sequence shown here is derived from an EMBL/GenBank/DDBJ whole genome shotgun (WGS) entry which is preliminary data.</text>
</comment>